<evidence type="ECO:0000259" key="3">
    <source>
        <dbReference type="Pfam" id="PF03358"/>
    </source>
</evidence>
<evidence type="ECO:0000256" key="1">
    <source>
        <dbReference type="ARBA" id="ARBA00001917"/>
    </source>
</evidence>
<dbReference type="SUPFAM" id="SSF52218">
    <property type="entry name" value="Flavoproteins"/>
    <property type="match status" value="1"/>
</dbReference>
<protein>
    <submittedName>
        <fullName evidence="4">NADPH-dependent FMN reductase</fullName>
        <ecNumber evidence="4">1.-.-.-</ecNumber>
    </submittedName>
</protein>
<dbReference type="RefSeq" id="WP_064519231.1">
    <property type="nucleotide sequence ID" value="NZ_LXEP01000050.1"/>
</dbReference>
<dbReference type="EMBL" id="LXEP01000050">
    <property type="protein sequence ID" value="OAT16669.1"/>
    <property type="molecule type" value="Genomic_DNA"/>
</dbReference>
<keyword evidence="4" id="KW-0560">Oxidoreductase</keyword>
<dbReference type="Gene3D" id="3.40.50.360">
    <property type="match status" value="1"/>
</dbReference>
<sequence>MNKILILNGSNSVPEESINGLLASEVATKFSRHEVCQVSLHDLPLPMYQLGHENDVLPDTVSQLGQIVRDCTALVIVSPEHNGLMPACLKNAIDWLSRIREQGESFFGIHGKKVLLLSTSPGQNGGATNLKYMGELMPWWGCEVAGTYSVGDFYKKYQNGSFDTETDTALQVLVSQFESQL</sequence>
<dbReference type="GO" id="GO:0005829">
    <property type="term" value="C:cytosol"/>
    <property type="evidence" value="ECO:0007669"/>
    <property type="project" value="TreeGrafter"/>
</dbReference>
<dbReference type="InterPro" id="IPR005025">
    <property type="entry name" value="FMN_Rdtase-like_dom"/>
</dbReference>
<reference evidence="4 5" key="1">
    <citation type="submission" date="2016-04" db="EMBL/GenBank/DDBJ databases">
        <title>ATOL: Assembling a taxonomically balanced genome-scale reconstruction of the evolutionary history of the Enterobacteriaceae.</title>
        <authorList>
            <person name="Plunkett G.III."/>
            <person name="Neeno-Eckwall E.C."/>
            <person name="Glasner J.D."/>
            <person name="Perna N.T."/>
        </authorList>
    </citation>
    <scope>NUCLEOTIDE SEQUENCE [LARGE SCALE GENOMIC DNA]</scope>
    <source>
        <strain evidence="4 5">ATCC 51604</strain>
    </source>
</reference>
<dbReference type="InterPro" id="IPR050712">
    <property type="entry name" value="NAD(P)H-dep_reductase"/>
</dbReference>
<proteinExistence type="predicted"/>
<dbReference type="PATRIC" id="fig|1354253.4.peg.4711"/>
<dbReference type="PANTHER" id="PTHR30543">
    <property type="entry name" value="CHROMATE REDUCTASE"/>
    <property type="match status" value="1"/>
</dbReference>
<comment type="cofactor">
    <cofactor evidence="1">
        <name>FMN</name>
        <dbReference type="ChEBI" id="CHEBI:58210"/>
    </cofactor>
</comment>
<dbReference type="AlphaFoldDB" id="A0A1B7HM10"/>
<dbReference type="PANTHER" id="PTHR30543:SF21">
    <property type="entry name" value="NAD(P)H-DEPENDENT FMN REDUCTASE LOT6"/>
    <property type="match status" value="1"/>
</dbReference>
<name>A0A1B7HM10_9ENTR</name>
<dbReference type="Proteomes" id="UP000078504">
    <property type="component" value="Unassembled WGS sequence"/>
</dbReference>
<accession>A0A1B7HM10</accession>
<gene>
    <name evidence="4" type="ORF">M977_04579</name>
</gene>
<dbReference type="EC" id="1.-.-.-" evidence="4"/>
<dbReference type="InterPro" id="IPR029039">
    <property type="entry name" value="Flavoprotein-like_sf"/>
</dbReference>
<dbReference type="GO" id="GO:0010181">
    <property type="term" value="F:FMN binding"/>
    <property type="evidence" value="ECO:0007669"/>
    <property type="project" value="TreeGrafter"/>
</dbReference>
<dbReference type="Pfam" id="PF03358">
    <property type="entry name" value="FMN_red"/>
    <property type="match status" value="1"/>
</dbReference>
<organism evidence="4 5">
    <name type="scientific">Buttiauxella gaviniae ATCC 51604</name>
    <dbReference type="NCBI Taxonomy" id="1354253"/>
    <lineage>
        <taxon>Bacteria</taxon>
        <taxon>Pseudomonadati</taxon>
        <taxon>Pseudomonadota</taxon>
        <taxon>Gammaproteobacteria</taxon>
        <taxon>Enterobacterales</taxon>
        <taxon>Enterobacteriaceae</taxon>
        <taxon>Buttiauxella</taxon>
    </lineage>
</organism>
<evidence type="ECO:0000313" key="5">
    <source>
        <dbReference type="Proteomes" id="UP000078504"/>
    </source>
</evidence>
<comment type="caution">
    <text evidence="4">The sequence shown here is derived from an EMBL/GenBank/DDBJ whole genome shotgun (WGS) entry which is preliminary data.</text>
</comment>
<dbReference type="GO" id="GO:0016491">
    <property type="term" value="F:oxidoreductase activity"/>
    <property type="evidence" value="ECO:0007669"/>
    <property type="project" value="UniProtKB-KW"/>
</dbReference>
<feature type="domain" description="NADPH-dependent FMN reductase-like" evidence="3">
    <location>
        <begin position="3"/>
        <end position="147"/>
    </location>
</feature>
<evidence type="ECO:0000256" key="2">
    <source>
        <dbReference type="ARBA" id="ARBA00022643"/>
    </source>
</evidence>
<keyword evidence="2" id="KW-0285">Flavoprotein</keyword>
<keyword evidence="2" id="KW-0288">FMN</keyword>
<evidence type="ECO:0000313" key="4">
    <source>
        <dbReference type="EMBL" id="OAT16669.1"/>
    </source>
</evidence>